<proteinExistence type="predicted"/>
<keyword evidence="1" id="KW-1133">Transmembrane helix</keyword>
<name>A0ABN9SAH4_9DINO</name>
<protein>
    <recommendedName>
        <fullName evidence="4">XK-related protein</fullName>
    </recommendedName>
</protein>
<gene>
    <name evidence="2" type="ORF">PCOR1329_LOCUS27453</name>
</gene>
<organism evidence="2 3">
    <name type="scientific">Prorocentrum cordatum</name>
    <dbReference type="NCBI Taxonomy" id="2364126"/>
    <lineage>
        <taxon>Eukaryota</taxon>
        <taxon>Sar</taxon>
        <taxon>Alveolata</taxon>
        <taxon>Dinophyceae</taxon>
        <taxon>Prorocentrales</taxon>
        <taxon>Prorocentraceae</taxon>
        <taxon>Prorocentrum</taxon>
    </lineage>
</organism>
<sequence>MADGDTGAIDPGTVDLRWHVLIDLVDFATSVTYTIFYAQCVGAHKKNTFWIVNSAICAIELLVLVCSYYHSKRRAEEKFDVKGAESRLRTEHDNIEYMEGRAGPWTDEEHKRFCTLQVRLKEKEKKAKAHRVFFYIGLTTVWDIANSAAVFLMNDAMFAVESCGSASTYLKYANGLVSLLNMVIKVVDVCKVWRSAGDEDDM</sequence>
<dbReference type="Proteomes" id="UP001189429">
    <property type="component" value="Unassembled WGS sequence"/>
</dbReference>
<comment type="caution">
    <text evidence="2">The sequence shown here is derived from an EMBL/GenBank/DDBJ whole genome shotgun (WGS) entry which is preliminary data.</text>
</comment>
<evidence type="ECO:0008006" key="4">
    <source>
        <dbReference type="Google" id="ProtNLM"/>
    </source>
</evidence>
<keyword evidence="1" id="KW-0812">Transmembrane</keyword>
<keyword evidence="3" id="KW-1185">Reference proteome</keyword>
<evidence type="ECO:0000256" key="1">
    <source>
        <dbReference type="SAM" id="Phobius"/>
    </source>
</evidence>
<reference evidence="2" key="1">
    <citation type="submission" date="2023-10" db="EMBL/GenBank/DDBJ databases">
        <authorList>
            <person name="Chen Y."/>
            <person name="Shah S."/>
            <person name="Dougan E. K."/>
            <person name="Thang M."/>
            <person name="Chan C."/>
        </authorList>
    </citation>
    <scope>NUCLEOTIDE SEQUENCE [LARGE SCALE GENOMIC DNA]</scope>
</reference>
<dbReference type="EMBL" id="CAUYUJ010009957">
    <property type="protein sequence ID" value="CAK0828129.1"/>
    <property type="molecule type" value="Genomic_DNA"/>
</dbReference>
<feature type="transmembrane region" description="Helical" evidence="1">
    <location>
        <begin position="49"/>
        <end position="69"/>
    </location>
</feature>
<evidence type="ECO:0000313" key="3">
    <source>
        <dbReference type="Proteomes" id="UP001189429"/>
    </source>
</evidence>
<evidence type="ECO:0000313" key="2">
    <source>
        <dbReference type="EMBL" id="CAK0828129.1"/>
    </source>
</evidence>
<keyword evidence="1" id="KW-0472">Membrane</keyword>
<accession>A0ABN9SAH4</accession>